<dbReference type="PANTHER" id="PTHR33471:SF1">
    <property type="entry name" value="OS01G0382700 PROTEIN"/>
    <property type="match status" value="1"/>
</dbReference>
<dbReference type="PANTHER" id="PTHR33471">
    <property type="entry name" value="ATP-DEPENDENT ZINC METALLOPROTEASE-RELATED"/>
    <property type="match status" value="1"/>
</dbReference>
<sequence length="165" mass="18252">MCNPITFVSVTIEGHCQLLQGCSRLRVPGQPQLLLPCGIEARNAANVICYTFRRKQHRSKQQRLKPLHRHTGSRRPSRSQTTSAVANMGGGEALIVDTLGRVIRPAYQQRVTLHEAGHFLIAYLVGLLPRDYTMSSLDAFLRYRALNVQAGCHFCDGGFEGGACC</sequence>
<evidence type="ECO:0000256" key="1">
    <source>
        <dbReference type="SAM" id="MobiDB-lite"/>
    </source>
</evidence>
<evidence type="ECO:0000313" key="2">
    <source>
        <dbReference type="EMBL" id="SZX65121.1"/>
    </source>
</evidence>
<organism evidence="2 3">
    <name type="scientific">Tetradesmus obliquus</name>
    <name type="common">Green alga</name>
    <name type="synonym">Acutodesmus obliquus</name>
    <dbReference type="NCBI Taxonomy" id="3088"/>
    <lineage>
        <taxon>Eukaryota</taxon>
        <taxon>Viridiplantae</taxon>
        <taxon>Chlorophyta</taxon>
        <taxon>core chlorophytes</taxon>
        <taxon>Chlorophyceae</taxon>
        <taxon>CS clade</taxon>
        <taxon>Sphaeropleales</taxon>
        <taxon>Scenedesmaceae</taxon>
        <taxon>Tetradesmus</taxon>
    </lineage>
</organism>
<feature type="compositionally biased region" description="Basic residues" evidence="1">
    <location>
        <begin position="59"/>
        <end position="77"/>
    </location>
</feature>
<evidence type="ECO:0008006" key="4">
    <source>
        <dbReference type="Google" id="ProtNLM"/>
    </source>
</evidence>
<reference evidence="2 3" key="1">
    <citation type="submission" date="2016-10" db="EMBL/GenBank/DDBJ databases">
        <authorList>
            <person name="Cai Z."/>
        </authorList>
    </citation>
    <scope>NUCLEOTIDE SEQUENCE [LARGE SCALE GENOMIC DNA]</scope>
</reference>
<proteinExistence type="predicted"/>
<feature type="region of interest" description="Disordered" evidence="1">
    <location>
        <begin position="59"/>
        <end position="84"/>
    </location>
</feature>
<name>A0A383VIU2_TETOB</name>
<dbReference type="AlphaFoldDB" id="A0A383VIU2"/>
<evidence type="ECO:0000313" key="3">
    <source>
        <dbReference type="Proteomes" id="UP000256970"/>
    </source>
</evidence>
<dbReference type="Proteomes" id="UP000256970">
    <property type="component" value="Unassembled WGS sequence"/>
</dbReference>
<dbReference type="EMBL" id="FNXT01000559">
    <property type="protein sequence ID" value="SZX65121.1"/>
    <property type="molecule type" value="Genomic_DNA"/>
</dbReference>
<gene>
    <name evidence="2" type="ORF">BQ4739_LOCUS5576</name>
</gene>
<protein>
    <recommendedName>
        <fullName evidence="4">Peptidase M41 domain-containing protein</fullName>
    </recommendedName>
</protein>
<keyword evidence="3" id="KW-1185">Reference proteome</keyword>
<accession>A0A383VIU2</accession>